<reference evidence="5 6" key="1">
    <citation type="journal article" date="2019" name="Nat. Med.">
        <title>A library of human gut bacterial isolates paired with longitudinal multiomics data enables mechanistic microbiome research.</title>
        <authorList>
            <person name="Poyet M."/>
            <person name="Groussin M."/>
            <person name="Gibbons S.M."/>
            <person name="Avila-Pacheco J."/>
            <person name="Jiang X."/>
            <person name="Kearney S.M."/>
            <person name="Perrotta A.R."/>
            <person name="Berdy B."/>
            <person name="Zhao S."/>
            <person name="Lieberman T.D."/>
            <person name="Swanson P.K."/>
            <person name="Smith M."/>
            <person name="Roesemann S."/>
            <person name="Alexander J.E."/>
            <person name="Rich S.A."/>
            <person name="Livny J."/>
            <person name="Vlamakis H."/>
            <person name="Clish C."/>
            <person name="Bullock K."/>
            <person name="Deik A."/>
            <person name="Scott J."/>
            <person name="Pierce K.A."/>
            <person name="Xavier R.J."/>
            <person name="Alm E.J."/>
        </authorList>
    </citation>
    <scope>NUCLEOTIDE SEQUENCE [LARGE SCALE GENOMIC DNA]</scope>
    <source>
        <strain evidence="5 6">BIOML-A46</strain>
    </source>
</reference>
<gene>
    <name evidence="5" type="ORF">F2Z89_04485</name>
</gene>
<evidence type="ECO:0000256" key="4">
    <source>
        <dbReference type="ARBA" id="ARBA00051722"/>
    </source>
</evidence>
<evidence type="ECO:0000313" key="6">
    <source>
        <dbReference type="Proteomes" id="UP000460666"/>
    </source>
</evidence>
<dbReference type="EMBL" id="VWCJ01000002">
    <property type="protein sequence ID" value="KAA5000806.1"/>
    <property type="molecule type" value="Genomic_DNA"/>
</dbReference>
<protein>
    <recommendedName>
        <fullName evidence="2">protein-tyrosine-phosphatase</fullName>
        <ecNumber evidence="2">3.1.3.48</ecNumber>
    </recommendedName>
</protein>
<comment type="catalytic activity">
    <reaction evidence="4">
        <text>O-phospho-L-tyrosyl-[protein] + H2O = L-tyrosyl-[protein] + phosphate</text>
        <dbReference type="Rhea" id="RHEA:10684"/>
        <dbReference type="Rhea" id="RHEA-COMP:10136"/>
        <dbReference type="Rhea" id="RHEA-COMP:20101"/>
        <dbReference type="ChEBI" id="CHEBI:15377"/>
        <dbReference type="ChEBI" id="CHEBI:43474"/>
        <dbReference type="ChEBI" id="CHEBI:46858"/>
        <dbReference type="ChEBI" id="CHEBI:61978"/>
        <dbReference type="EC" id="3.1.3.48"/>
    </reaction>
</comment>
<comment type="similarity">
    <text evidence="1">Belongs to the metallo-dependent hydrolases superfamily. CpsB/CapC family.</text>
</comment>
<evidence type="ECO:0000313" key="5">
    <source>
        <dbReference type="EMBL" id="KAA5000806.1"/>
    </source>
</evidence>
<dbReference type="AlphaFoldDB" id="A0A642F4N9"/>
<accession>A0A642F4N9</accession>
<organism evidence="5 6">
    <name type="scientific">Bacteroides fragilis</name>
    <dbReference type="NCBI Taxonomy" id="817"/>
    <lineage>
        <taxon>Bacteria</taxon>
        <taxon>Pseudomonadati</taxon>
        <taxon>Bacteroidota</taxon>
        <taxon>Bacteroidia</taxon>
        <taxon>Bacteroidales</taxon>
        <taxon>Bacteroidaceae</taxon>
        <taxon>Bacteroides</taxon>
    </lineage>
</organism>
<dbReference type="GO" id="GO:0004725">
    <property type="term" value="F:protein tyrosine phosphatase activity"/>
    <property type="evidence" value="ECO:0007669"/>
    <property type="project" value="UniProtKB-EC"/>
</dbReference>
<evidence type="ECO:0000256" key="1">
    <source>
        <dbReference type="ARBA" id="ARBA00005750"/>
    </source>
</evidence>
<keyword evidence="3" id="KW-0378">Hydrolase</keyword>
<dbReference type="EC" id="3.1.3.48" evidence="2"/>
<dbReference type="PANTHER" id="PTHR39181">
    <property type="entry name" value="TYROSINE-PROTEIN PHOSPHATASE YWQE"/>
    <property type="match status" value="1"/>
</dbReference>
<dbReference type="InterPro" id="IPR016667">
    <property type="entry name" value="Caps_polysacc_synth_CpsB/CapC"/>
</dbReference>
<dbReference type="Gene3D" id="3.20.20.140">
    <property type="entry name" value="Metal-dependent hydrolases"/>
    <property type="match status" value="1"/>
</dbReference>
<name>A0A642F4N9_BACFG</name>
<dbReference type="RefSeq" id="WP_130071016.1">
    <property type="nucleotide sequence ID" value="NZ_RCXN01000003.1"/>
</dbReference>
<evidence type="ECO:0000256" key="3">
    <source>
        <dbReference type="ARBA" id="ARBA00022801"/>
    </source>
</evidence>
<dbReference type="GO" id="GO:0030145">
    <property type="term" value="F:manganese ion binding"/>
    <property type="evidence" value="ECO:0007669"/>
    <property type="project" value="InterPro"/>
</dbReference>
<sequence length="240" mass="27523">MISGFSSLVHTDFQPYLLPNTDAWALPRDKALELLVYLEQQGVRQIYCVPPVKVENEGNAFSFLKDAFQYLQQQYSGNISLRLSARYRLDEGFPALLEKGDLLTIGGGKELLVDVSPLQQPEGLSEMIHAICRSGYIPVLMQPERSLYWGTEDYLHLRESGCRLMLNLYSLFGYNGDGALNYSRMLLRKEWYTYLCSGREDTKVMRYGESFSIEDDDDLAMKLQEIERNSRLLWSATENG</sequence>
<comment type="caution">
    <text evidence="5">The sequence shown here is derived from an EMBL/GenBank/DDBJ whole genome shotgun (WGS) entry which is preliminary data.</text>
</comment>
<proteinExistence type="inferred from homology"/>
<dbReference type="Pfam" id="PF19567">
    <property type="entry name" value="CpsB_CapC"/>
    <property type="match status" value="1"/>
</dbReference>
<dbReference type="PANTHER" id="PTHR39181:SF1">
    <property type="entry name" value="TYROSINE-PROTEIN PHOSPHATASE YWQE"/>
    <property type="match status" value="1"/>
</dbReference>
<evidence type="ECO:0000256" key="2">
    <source>
        <dbReference type="ARBA" id="ARBA00013064"/>
    </source>
</evidence>
<dbReference type="Proteomes" id="UP000460666">
    <property type="component" value="Unassembled WGS sequence"/>
</dbReference>